<sequence>MGMLFSLQSFEAAYSALLGGMVFMLPNALLIYKTFISVRVGSVRKITNSMYVGEAVKFGLTAILFAAVFAFITPLYAPSLFITFFVVLMINSLSPLLSGRLNDS</sequence>
<dbReference type="EMBL" id="QWEZ01000002">
    <property type="protein sequence ID" value="RRJ82619.1"/>
    <property type="molecule type" value="Genomic_DNA"/>
</dbReference>
<feature type="transmembrane region" description="Helical" evidence="6">
    <location>
        <begin position="55"/>
        <end position="73"/>
    </location>
</feature>
<accession>A0A3P3VLL4</accession>
<protein>
    <submittedName>
        <fullName evidence="7">F0F1 ATP synthase subunit I</fullName>
    </submittedName>
</protein>
<keyword evidence="2" id="KW-1003">Cell membrane</keyword>
<evidence type="ECO:0000256" key="5">
    <source>
        <dbReference type="ARBA" id="ARBA00023136"/>
    </source>
</evidence>
<dbReference type="Proteomes" id="UP000280792">
    <property type="component" value="Unassembled WGS sequence"/>
</dbReference>
<dbReference type="GO" id="GO:0005886">
    <property type="term" value="C:plasma membrane"/>
    <property type="evidence" value="ECO:0007669"/>
    <property type="project" value="UniProtKB-SubCell"/>
</dbReference>
<reference evidence="7 8" key="1">
    <citation type="submission" date="2018-08" db="EMBL/GenBank/DDBJ databases">
        <authorList>
            <person name="Khan S.A."/>
        </authorList>
    </citation>
    <scope>NUCLEOTIDE SEQUENCE [LARGE SCALE GENOMIC DNA]</scope>
    <source>
        <strain evidence="7 8">GTF-13</strain>
    </source>
</reference>
<feature type="transmembrane region" description="Helical" evidence="6">
    <location>
        <begin position="12"/>
        <end position="35"/>
    </location>
</feature>
<evidence type="ECO:0000256" key="1">
    <source>
        <dbReference type="ARBA" id="ARBA00004651"/>
    </source>
</evidence>
<evidence type="ECO:0000256" key="3">
    <source>
        <dbReference type="ARBA" id="ARBA00022692"/>
    </source>
</evidence>
<evidence type="ECO:0000313" key="8">
    <source>
        <dbReference type="Proteomes" id="UP000280792"/>
    </source>
</evidence>
<keyword evidence="5 6" id="KW-0472">Membrane</keyword>
<feature type="transmembrane region" description="Helical" evidence="6">
    <location>
        <begin position="79"/>
        <end position="98"/>
    </location>
</feature>
<evidence type="ECO:0000256" key="4">
    <source>
        <dbReference type="ARBA" id="ARBA00022989"/>
    </source>
</evidence>
<comment type="subcellular location">
    <subcellularLocation>
        <location evidence="1">Cell membrane</location>
        <topology evidence="1">Multi-pass membrane protein</topology>
    </subcellularLocation>
</comment>
<keyword evidence="4 6" id="KW-1133">Transmembrane helix</keyword>
<comment type="caution">
    <text evidence="7">The sequence shown here is derived from an EMBL/GenBank/DDBJ whole genome shotgun (WGS) entry which is preliminary data.</text>
</comment>
<keyword evidence="8" id="KW-1185">Reference proteome</keyword>
<evidence type="ECO:0000313" key="7">
    <source>
        <dbReference type="EMBL" id="RRJ82619.1"/>
    </source>
</evidence>
<organism evidence="7 8">
    <name type="scientific">Aestuariirhabdus litorea</name>
    <dbReference type="NCBI Taxonomy" id="2528527"/>
    <lineage>
        <taxon>Bacteria</taxon>
        <taxon>Pseudomonadati</taxon>
        <taxon>Pseudomonadota</taxon>
        <taxon>Gammaproteobacteria</taxon>
        <taxon>Oceanospirillales</taxon>
        <taxon>Aestuariirhabdaceae</taxon>
        <taxon>Aestuariirhabdus</taxon>
    </lineage>
</organism>
<dbReference type="Pfam" id="PF03899">
    <property type="entry name" value="ATP-synt_I"/>
    <property type="match status" value="1"/>
</dbReference>
<proteinExistence type="predicted"/>
<dbReference type="AlphaFoldDB" id="A0A3P3VLL4"/>
<dbReference type="InterPro" id="IPR005598">
    <property type="entry name" value="ATP_synth_I"/>
</dbReference>
<gene>
    <name evidence="7" type="ORF">D0544_12205</name>
</gene>
<reference evidence="7 8" key="2">
    <citation type="submission" date="2018-12" db="EMBL/GenBank/DDBJ databases">
        <title>Simiduia agarivorans gen. nov., sp. nov., a marine, agarolytic bacterium isolated from shallow coastal water from Keelung, Taiwan.</title>
        <authorList>
            <person name="Shieh W.Y."/>
        </authorList>
    </citation>
    <scope>NUCLEOTIDE SEQUENCE [LARGE SCALE GENOMIC DNA]</scope>
    <source>
        <strain evidence="7 8">GTF-13</strain>
    </source>
</reference>
<keyword evidence="3 6" id="KW-0812">Transmembrane</keyword>
<evidence type="ECO:0000256" key="6">
    <source>
        <dbReference type="SAM" id="Phobius"/>
    </source>
</evidence>
<evidence type="ECO:0000256" key="2">
    <source>
        <dbReference type="ARBA" id="ARBA00022475"/>
    </source>
</evidence>
<name>A0A3P3VLL4_9GAMM</name>